<feature type="domain" description="Ubiquitin-like" evidence="2">
    <location>
        <begin position="24"/>
        <end position="95"/>
    </location>
</feature>
<evidence type="ECO:0000313" key="3">
    <source>
        <dbReference type="EMBL" id="KMZ59848.1"/>
    </source>
</evidence>
<reference evidence="4" key="1">
    <citation type="journal article" date="2016" name="Nature">
        <title>The genome of the seagrass Zostera marina reveals angiosperm adaptation to the sea.</title>
        <authorList>
            <person name="Olsen J.L."/>
            <person name="Rouze P."/>
            <person name="Verhelst B."/>
            <person name="Lin Y.-C."/>
            <person name="Bayer T."/>
            <person name="Collen J."/>
            <person name="Dattolo E."/>
            <person name="De Paoli E."/>
            <person name="Dittami S."/>
            <person name="Maumus F."/>
            <person name="Michel G."/>
            <person name="Kersting A."/>
            <person name="Lauritano C."/>
            <person name="Lohaus R."/>
            <person name="Toepel M."/>
            <person name="Tonon T."/>
            <person name="Vanneste K."/>
            <person name="Amirebrahimi M."/>
            <person name="Brakel J."/>
            <person name="Bostroem C."/>
            <person name="Chovatia M."/>
            <person name="Grimwood J."/>
            <person name="Jenkins J.W."/>
            <person name="Jueterbock A."/>
            <person name="Mraz A."/>
            <person name="Stam W.T."/>
            <person name="Tice H."/>
            <person name="Bornberg-Bauer E."/>
            <person name="Green P.J."/>
            <person name="Pearson G.A."/>
            <person name="Procaccini G."/>
            <person name="Duarte C.M."/>
            <person name="Schmutz J."/>
            <person name="Reusch T.B.H."/>
            <person name="Van de Peer Y."/>
        </authorList>
    </citation>
    <scope>NUCLEOTIDE SEQUENCE [LARGE SCALE GENOMIC DNA]</scope>
    <source>
        <strain evidence="4">cv. Finnish</strain>
    </source>
</reference>
<dbReference type="InterPro" id="IPR029071">
    <property type="entry name" value="Ubiquitin-like_domsf"/>
</dbReference>
<dbReference type="STRING" id="29655.A0A0K9NT87"/>
<feature type="region of interest" description="Disordered" evidence="1">
    <location>
        <begin position="1"/>
        <end position="21"/>
    </location>
</feature>
<dbReference type="EMBL" id="LFYR01001714">
    <property type="protein sequence ID" value="KMZ59848.1"/>
    <property type="molecule type" value="Genomic_DNA"/>
</dbReference>
<dbReference type="Pfam" id="PF00240">
    <property type="entry name" value="ubiquitin"/>
    <property type="match status" value="1"/>
</dbReference>
<dbReference type="SUPFAM" id="SSF54236">
    <property type="entry name" value="Ubiquitin-like"/>
    <property type="match status" value="1"/>
</dbReference>
<feature type="compositionally biased region" description="Polar residues" evidence="1">
    <location>
        <begin position="7"/>
        <end position="21"/>
    </location>
</feature>
<evidence type="ECO:0000256" key="1">
    <source>
        <dbReference type="SAM" id="MobiDB-lite"/>
    </source>
</evidence>
<dbReference type="OrthoDB" id="2187496at2759"/>
<dbReference type="CDD" id="cd17039">
    <property type="entry name" value="Ubl_ubiquitin_like"/>
    <property type="match status" value="1"/>
</dbReference>
<protein>
    <recommendedName>
        <fullName evidence="2">Ubiquitin-like domain-containing protein</fullName>
    </recommendedName>
</protein>
<organism evidence="3 4">
    <name type="scientific">Zostera marina</name>
    <name type="common">Eelgrass</name>
    <dbReference type="NCBI Taxonomy" id="29655"/>
    <lineage>
        <taxon>Eukaryota</taxon>
        <taxon>Viridiplantae</taxon>
        <taxon>Streptophyta</taxon>
        <taxon>Embryophyta</taxon>
        <taxon>Tracheophyta</taxon>
        <taxon>Spermatophyta</taxon>
        <taxon>Magnoliopsida</taxon>
        <taxon>Liliopsida</taxon>
        <taxon>Zosteraceae</taxon>
        <taxon>Zostera</taxon>
    </lineage>
</organism>
<dbReference type="PROSITE" id="PS50053">
    <property type="entry name" value="UBIQUITIN_2"/>
    <property type="match status" value="1"/>
</dbReference>
<sequence length="101" mass="10782">MADSDGVDNNSALPTGSLSPPNTIKIHIKFSGRTIPLTIPPDSTVRIVKSLLQPLTNVLIRGQKLIFKGKVLIDAMNLDQLKILDGAKIMLIASEGLHQGG</sequence>
<gene>
    <name evidence="3" type="ORF">ZOSMA_64G00650</name>
</gene>
<dbReference type="AlphaFoldDB" id="A0A0K9NT87"/>
<evidence type="ECO:0000313" key="4">
    <source>
        <dbReference type="Proteomes" id="UP000036987"/>
    </source>
</evidence>
<dbReference type="Proteomes" id="UP000036987">
    <property type="component" value="Unassembled WGS sequence"/>
</dbReference>
<comment type="caution">
    <text evidence="3">The sequence shown here is derived from an EMBL/GenBank/DDBJ whole genome shotgun (WGS) entry which is preliminary data.</text>
</comment>
<dbReference type="InterPro" id="IPR000626">
    <property type="entry name" value="Ubiquitin-like_dom"/>
</dbReference>
<evidence type="ECO:0000259" key="2">
    <source>
        <dbReference type="PROSITE" id="PS50053"/>
    </source>
</evidence>
<dbReference type="SMART" id="SM00213">
    <property type="entry name" value="UBQ"/>
    <property type="match status" value="1"/>
</dbReference>
<dbReference type="Gene3D" id="3.10.20.90">
    <property type="entry name" value="Phosphatidylinositol 3-kinase Catalytic Subunit, Chain A, domain 1"/>
    <property type="match status" value="1"/>
</dbReference>
<keyword evidence="4" id="KW-1185">Reference proteome</keyword>
<proteinExistence type="predicted"/>
<name>A0A0K9NT87_ZOSMR</name>
<accession>A0A0K9NT87</accession>